<evidence type="ECO:0000313" key="4">
    <source>
        <dbReference type="EMBL" id="MBK9795713.1"/>
    </source>
</evidence>
<gene>
    <name evidence="4" type="ORF">IPP58_04340</name>
</gene>
<dbReference type="Pfam" id="PF00023">
    <property type="entry name" value="Ank"/>
    <property type="match status" value="1"/>
</dbReference>
<dbReference type="PRINTS" id="PR01415">
    <property type="entry name" value="ANKYRIN"/>
</dbReference>
<accession>A0A9D7SF15</accession>
<feature type="repeat" description="ANK" evidence="3">
    <location>
        <begin position="91"/>
        <end position="127"/>
    </location>
</feature>
<protein>
    <submittedName>
        <fullName evidence="4">Ankyrin repeat domain-containing protein</fullName>
    </submittedName>
</protein>
<dbReference type="InterPro" id="IPR002110">
    <property type="entry name" value="Ankyrin_rpt"/>
</dbReference>
<keyword evidence="2 3" id="KW-0040">ANK repeat</keyword>
<dbReference type="PROSITE" id="PS50297">
    <property type="entry name" value="ANK_REP_REGION"/>
    <property type="match status" value="2"/>
</dbReference>
<dbReference type="PROSITE" id="PS50088">
    <property type="entry name" value="ANK_REPEAT"/>
    <property type="match status" value="3"/>
</dbReference>
<feature type="repeat" description="ANK" evidence="3">
    <location>
        <begin position="58"/>
        <end position="90"/>
    </location>
</feature>
<proteinExistence type="predicted"/>
<name>A0A9D7SF15_9BACT</name>
<keyword evidence="1" id="KW-0677">Repeat</keyword>
<dbReference type="InterPro" id="IPR036770">
    <property type="entry name" value="Ankyrin_rpt-contain_sf"/>
</dbReference>
<organism evidence="4 5">
    <name type="scientific">Candidatus Geothrix skivensis</name>
    <dbReference type="NCBI Taxonomy" id="2954439"/>
    <lineage>
        <taxon>Bacteria</taxon>
        <taxon>Pseudomonadati</taxon>
        <taxon>Acidobacteriota</taxon>
        <taxon>Holophagae</taxon>
        <taxon>Holophagales</taxon>
        <taxon>Holophagaceae</taxon>
        <taxon>Geothrix</taxon>
    </lineage>
</organism>
<dbReference type="Gene3D" id="1.25.40.20">
    <property type="entry name" value="Ankyrin repeat-containing domain"/>
    <property type="match status" value="1"/>
</dbReference>
<dbReference type="SMART" id="SM00248">
    <property type="entry name" value="ANK"/>
    <property type="match status" value="3"/>
</dbReference>
<dbReference type="SUPFAM" id="SSF48403">
    <property type="entry name" value="Ankyrin repeat"/>
    <property type="match status" value="1"/>
</dbReference>
<evidence type="ECO:0000256" key="3">
    <source>
        <dbReference type="PROSITE-ProRule" id="PRU00023"/>
    </source>
</evidence>
<reference evidence="4" key="1">
    <citation type="submission" date="2020-10" db="EMBL/GenBank/DDBJ databases">
        <title>Connecting structure to function with the recovery of over 1000 high-quality activated sludge metagenome-assembled genomes encoding full-length rRNA genes using long-read sequencing.</title>
        <authorList>
            <person name="Singleton C.M."/>
            <person name="Petriglieri F."/>
            <person name="Kristensen J.M."/>
            <person name="Kirkegaard R.H."/>
            <person name="Michaelsen T.Y."/>
            <person name="Andersen M.H."/>
            <person name="Karst S.M."/>
            <person name="Dueholm M.S."/>
            <person name="Nielsen P.H."/>
            <person name="Albertsen M."/>
        </authorList>
    </citation>
    <scope>NUCLEOTIDE SEQUENCE</scope>
    <source>
        <strain evidence="4">Skiv_18-Q3-R9-52_MAXAC.067</strain>
    </source>
</reference>
<dbReference type="Proteomes" id="UP000886657">
    <property type="component" value="Unassembled WGS sequence"/>
</dbReference>
<dbReference type="AlphaFoldDB" id="A0A9D7SF15"/>
<sequence>MKAPSPILEALYRHAFQEAEDLAEGADLSLWEAAALGRVADLERWVARGAGAGGPAADGFTALHLACYFGHPEAAASLLAQGADPAAPAPGGLQPLHSALASPALTSVPALVRMLLAAGAPVNAVQRGGFTAFHAAAQRGSIELSELLLGAGANPELRNGTGEGAEDLARGKGQSEWLAWWHGRA</sequence>
<dbReference type="EMBL" id="JADKIO010000005">
    <property type="protein sequence ID" value="MBK9795713.1"/>
    <property type="molecule type" value="Genomic_DNA"/>
</dbReference>
<comment type="caution">
    <text evidence="4">The sequence shown here is derived from an EMBL/GenBank/DDBJ whole genome shotgun (WGS) entry which is preliminary data.</text>
</comment>
<evidence type="ECO:0000313" key="5">
    <source>
        <dbReference type="Proteomes" id="UP000886657"/>
    </source>
</evidence>
<evidence type="ECO:0000256" key="1">
    <source>
        <dbReference type="ARBA" id="ARBA00022737"/>
    </source>
</evidence>
<feature type="repeat" description="ANK" evidence="3">
    <location>
        <begin position="128"/>
        <end position="160"/>
    </location>
</feature>
<evidence type="ECO:0000256" key="2">
    <source>
        <dbReference type="ARBA" id="ARBA00023043"/>
    </source>
</evidence>
<dbReference type="Pfam" id="PF12796">
    <property type="entry name" value="Ank_2"/>
    <property type="match status" value="1"/>
</dbReference>
<dbReference type="PANTHER" id="PTHR24171">
    <property type="entry name" value="ANKYRIN REPEAT DOMAIN-CONTAINING PROTEIN 39-RELATED"/>
    <property type="match status" value="1"/>
</dbReference>